<feature type="region of interest" description="Disordered" evidence="1">
    <location>
        <begin position="119"/>
        <end position="200"/>
    </location>
</feature>
<keyword evidence="3" id="KW-1185">Reference proteome</keyword>
<evidence type="ECO:0000313" key="3">
    <source>
        <dbReference type="Proteomes" id="UP001221757"/>
    </source>
</evidence>
<proteinExistence type="predicted"/>
<dbReference type="Proteomes" id="UP001221757">
    <property type="component" value="Unassembled WGS sequence"/>
</dbReference>
<evidence type="ECO:0000256" key="1">
    <source>
        <dbReference type="SAM" id="MobiDB-lite"/>
    </source>
</evidence>
<organism evidence="2 3">
    <name type="scientific">Mycena rosella</name>
    <name type="common">Pink bonnet</name>
    <name type="synonym">Agaricus rosellus</name>
    <dbReference type="NCBI Taxonomy" id="1033263"/>
    <lineage>
        <taxon>Eukaryota</taxon>
        <taxon>Fungi</taxon>
        <taxon>Dikarya</taxon>
        <taxon>Basidiomycota</taxon>
        <taxon>Agaricomycotina</taxon>
        <taxon>Agaricomycetes</taxon>
        <taxon>Agaricomycetidae</taxon>
        <taxon>Agaricales</taxon>
        <taxon>Marasmiineae</taxon>
        <taxon>Mycenaceae</taxon>
        <taxon>Mycena</taxon>
    </lineage>
</organism>
<protein>
    <submittedName>
        <fullName evidence="2">Uncharacterized protein</fullName>
    </submittedName>
</protein>
<dbReference type="SUPFAM" id="SSF56219">
    <property type="entry name" value="DNase I-like"/>
    <property type="match status" value="1"/>
</dbReference>
<dbReference type="InterPro" id="IPR036691">
    <property type="entry name" value="Endo/exonu/phosph_ase_sf"/>
</dbReference>
<gene>
    <name evidence="2" type="ORF">B0H17DRAFT_1214525</name>
</gene>
<sequence length="351" mass="39100">MSNAQALEIEDSFMNKRLKLYNYEYPDNPAAKGVAIVLNREITNTEGVKIHYLIPGKAMLAVIPWHGKRTMTVLAIYAPTESNEAKIEFWDAMCNLWLTVDLPVPDAAGGDLNLAPDALDRFPHHADPDTNNPDTKAYTHGKTAVGTTEKKKRGMEEERDALLNGPKPTVPPRPNPTPAPPPEPDPPIEETASDPRDGKSQAEIAELVVAIEEKINDLVDQFRERLIATRRIHQDDDRIPDDVHIAKEGEAVRILGSFIGNGVDAFGVWTPVLEKIDSDYARWANLNPTLIMRKNVNGMPPAVMKHILKAQNEFINDSKSSMISREMLMAPRSQGGIDLLDWKPGMKPFYC</sequence>
<comment type="caution">
    <text evidence="2">The sequence shown here is derived from an EMBL/GenBank/DDBJ whole genome shotgun (WGS) entry which is preliminary data.</text>
</comment>
<accession>A0AAD7CMV9</accession>
<reference evidence="2" key="1">
    <citation type="submission" date="2023-03" db="EMBL/GenBank/DDBJ databases">
        <title>Massive genome expansion in bonnet fungi (Mycena s.s.) driven by repeated elements and novel gene families across ecological guilds.</title>
        <authorList>
            <consortium name="Lawrence Berkeley National Laboratory"/>
            <person name="Harder C.B."/>
            <person name="Miyauchi S."/>
            <person name="Viragh M."/>
            <person name="Kuo A."/>
            <person name="Thoen E."/>
            <person name="Andreopoulos B."/>
            <person name="Lu D."/>
            <person name="Skrede I."/>
            <person name="Drula E."/>
            <person name="Henrissat B."/>
            <person name="Morin E."/>
            <person name="Kohler A."/>
            <person name="Barry K."/>
            <person name="LaButti K."/>
            <person name="Morin E."/>
            <person name="Salamov A."/>
            <person name="Lipzen A."/>
            <person name="Mereny Z."/>
            <person name="Hegedus B."/>
            <person name="Baldrian P."/>
            <person name="Stursova M."/>
            <person name="Weitz H."/>
            <person name="Taylor A."/>
            <person name="Grigoriev I.V."/>
            <person name="Nagy L.G."/>
            <person name="Martin F."/>
            <person name="Kauserud H."/>
        </authorList>
    </citation>
    <scope>NUCLEOTIDE SEQUENCE</scope>
    <source>
        <strain evidence="2">CBHHK067</strain>
    </source>
</reference>
<dbReference type="EMBL" id="JARKIE010000328">
    <property type="protein sequence ID" value="KAJ7653867.1"/>
    <property type="molecule type" value="Genomic_DNA"/>
</dbReference>
<name>A0AAD7CMV9_MYCRO</name>
<evidence type="ECO:0000313" key="2">
    <source>
        <dbReference type="EMBL" id="KAJ7653867.1"/>
    </source>
</evidence>
<feature type="compositionally biased region" description="Pro residues" evidence="1">
    <location>
        <begin position="168"/>
        <end position="185"/>
    </location>
</feature>
<dbReference type="Gene3D" id="3.60.10.10">
    <property type="entry name" value="Endonuclease/exonuclease/phosphatase"/>
    <property type="match status" value="1"/>
</dbReference>
<feature type="compositionally biased region" description="Basic and acidic residues" evidence="1">
    <location>
        <begin position="119"/>
        <end position="128"/>
    </location>
</feature>
<dbReference type="AlphaFoldDB" id="A0AAD7CMV9"/>